<keyword evidence="6 11" id="KW-0798">TonB box</keyword>
<dbReference type="Gene3D" id="2.40.170.20">
    <property type="entry name" value="TonB-dependent receptor, beta-barrel domain"/>
    <property type="match status" value="1"/>
</dbReference>
<dbReference type="PANTHER" id="PTHR47234:SF1">
    <property type="entry name" value="TONB-DEPENDENT RECEPTOR"/>
    <property type="match status" value="1"/>
</dbReference>
<dbReference type="InterPro" id="IPR037066">
    <property type="entry name" value="Plug_dom_sf"/>
</dbReference>
<comment type="caution">
    <text evidence="15">The sequence shown here is derived from an EMBL/GenBank/DDBJ whole genome shotgun (WGS) entry which is preliminary data.</text>
</comment>
<dbReference type="EMBL" id="JANUGU010000004">
    <property type="protein sequence ID" value="MCS0659309.1"/>
    <property type="molecule type" value="Genomic_DNA"/>
</dbReference>
<keyword evidence="3 10" id="KW-0813">Transport</keyword>
<comment type="similarity">
    <text evidence="2 10 11">Belongs to the TonB-dependent receptor family.</text>
</comment>
<gene>
    <name evidence="15" type="ORF">NX778_14660</name>
</gene>
<evidence type="ECO:0000256" key="8">
    <source>
        <dbReference type="ARBA" id="ARBA00023170"/>
    </source>
</evidence>
<dbReference type="InterPro" id="IPR039426">
    <property type="entry name" value="TonB-dep_rcpt-like"/>
</dbReference>
<evidence type="ECO:0000256" key="3">
    <source>
        <dbReference type="ARBA" id="ARBA00022448"/>
    </source>
</evidence>
<feature type="chain" id="PRO_5045131210" evidence="12">
    <location>
        <begin position="44"/>
        <end position="949"/>
    </location>
</feature>
<dbReference type="PROSITE" id="PS52016">
    <property type="entry name" value="TONB_DEPENDENT_REC_3"/>
    <property type="match status" value="1"/>
</dbReference>
<evidence type="ECO:0000256" key="5">
    <source>
        <dbReference type="ARBA" id="ARBA00022692"/>
    </source>
</evidence>
<protein>
    <submittedName>
        <fullName evidence="15">TonB-dependent receptor</fullName>
    </submittedName>
</protein>
<dbReference type="Gene3D" id="2.170.130.10">
    <property type="entry name" value="TonB-dependent receptor, plug domain"/>
    <property type="match status" value="1"/>
</dbReference>
<dbReference type="Pfam" id="PF00593">
    <property type="entry name" value="TonB_dep_Rec_b-barrel"/>
    <property type="match status" value="1"/>
</dbReference>
<evidence type="ECO:0000259" key="14">
    <source>
        <dbReference type="Pfam" id="PF07715"/>
    </source>
</evidence>
<reference evidence="15 16" key="1">
    <citation type="submission" date="2022-08" db="EMBL/GenBank/DDBJ databases">
        <title>Reclassification of Massilia species as members of the genera Telluria, Duganella, Pseudoduganella, Mokoshia gen. nov. and Zemynaea gen. nov. using orthogonal and non-orthogonal genome-based approaches.</title>
        <authorList>
            <person name="Bowman J.P."/>
        </authorList>
    </citation>
    <scope>NUCLEOTIDE SEQUENCE [LARGE SCALE GENOMIC DNA]</scope>
    <source>
        <strain evidence="15 16">JCM 31606</strain>
    </source>
</reference>
<proteinExistence type="inferred from homology"/>
<evidence type="ECO:0000313" key="15">
    <source>
        <dbReference type="EMBL" id="MCS0659309.1"/>
    </source>
</evidence>
<keyword evidence="12" id="KW-0732">Signal</keyword>
<evidence type="ECO:0000256" key="1">
    <source>
        <dbReference type="ARBA" id="ARBA00004571"/>
    </source>
</evidence>
<evidence type="ECO:0000256" key="6">
    <source>
        <dbReference type="ARBA" id="ARBA00023077"/>
    </source>
</evidence>
<dbReference type="PANTHER" id="PTHR47234">
    <property type="match status" value="1"/>
</dbReference>
<keyword evidence="9 10" id="KW-0998">Cell outer membrane</keyword>
<evidence type="ECO:0000256" key="7">
    <source>
        <dbReference type="ARBA" id="ARBA00023136"/>
    </source>
</evidence>
<keyword evidence="7 10" id="KW-0472">Membrane</keyword>
<evidence type="ECO:0000256" key="11">
    <source>
        <dbReference type="RuleBase" id="RU003357"/>
    </source>
</evidence>
<evidence type="ECO:0000256" key="10">
    <source>
        <dbReference type="PROSITE-ProRule" id="PRU01360"/>
    </source>
</evidence>
<dbReference type="InterPro" id="IPR012910">
    <property type="entry name" value="Plug_dom"/>
</dbReference>
<evidence type="ECO:0000256" key="4">
    <source>
        <dbReference type="ARBA" id="ARBA00022452"/>
    </source>
</evidence>
<dbReference type="RefSeq" id="WP_258812490.1">
    <property type="nucleotide sequence ID" value="NZ_JANUGU010000004.1"/>
</dbReference>
<feature type="domain" description="TonB-dependent receptor plug" evidence="14">
    <location>
        <begin position="71"/>
        <end position="185"/>
    </location>
</feature>
<dbReference type="InterPro" id="IPR000531">
    <property type="entry name" value="Beta-barrel_TonB"/>
</dbReference>
<keyword evidence="16" id="KW-1185">Reference proteome</keyword>
<dbReference type="InterPro" id="IPR036942">
    <property type="entry name" value="Beta-barrel_TonB_sf"/>
</dbReference>
<sequence>MTFGKHPGSRQDRFAVRQHARWSLTPLAAAMSMAIFGMGAVQAQTLDSGKAEGVEKVVVTGSRIASTDLQGPAPVTVLNAEQIKSQGFTTVFELIGSLTQSFPTESPPSWGSTSVNARQADLRGLGSNRTLILVDGHRIDDYPQPAGGSRSFQNLNNIPTGMIDRVEILATGASAIYGSDAISGVINVILKHNFQGFQLDATAGEATRGGRKFGDLNFLGGNSGNNWSVVYNIQKTHRSPLWGRDRPWTVDESDAGYGTWNTTARKYGYQVMPGARLTDISGNFITPPNGACVQGAFNGRFRVVNGPNGQYCGQSAFTDWVLTPGRDDTNGYIYGSYQFSNNLEAYGSLGVWHTVGTSNTQLPGLYHFDSRVLYDKSTGQLIRSFYRQLTPSELGGYGNTYDKEQNVDFRLGLKGTLGRFDWDASFGRSTYAVHEDYTASNELGMFNLFFGPQQGTMAVNGTNYPVYDSTNFWKPTTPAQYAAAAGVNGNNNSNSAMTQGQLSLTGDLINGWAGPIGFAGLVEANRQHWALHPDPRGNDNSFLDPFGDYNTGGGDRNRYSAATEFRIPLLKTLTASIAGRLDHYKSDVGSNTARTWGAKLEFRPVQGLLLRGTYGTNFHAPDMVALYKNPSINVVGIYDDPYKCIIGGTSSTWCKADGRPTLFNVYTAGGPNLLPETGKSYTYGVAWDVPYAKGLTVAVDYWRMGIDNAIDNVDWHTIAVDEAGCRTGKAVDGSPYLDHVPGSAYCSQAIANVVRNAQGDIIAVHSGPINRSQLYVSGIDSSINYAKRTDGWGDFKFGLEVTYNLRHYSRTLASDPLIDDSYNNPKTKMRGSVNWKKGPWDATLFGIRYGAIRVDGYGSCEALADGTRPSPGDANCSIISGKTRPWMTFNGSVRYAIDEKSSIALTVNDLANRVGNIENYAGGFEFIRTNAGADYVGREIFLNYRVKFN</sequence>
<evidence type="ECO:0000256" key="12">
    <source>
        <dbReference type="SAM" id="SignalP"/>
    </source>
</evidence>
<keyword evidence="5 10" id="KW-0812">Transmembrane</keyword>
<feature type="domain" description="TonB-dependent receptor-like beta-barrel" evidence="13">
    <location>
        <begin position="386"/>
        <end position="910"/>
    </location>
</feature>
<dbReference type="Pfam" id="PF07715">
    <property type="entry name" value="Plug"/>
    <property type="match status" value="1"/>
</dbReference>
<comment type="subcellular location">
    <subcellularLocation>
        <location evidence="1 10">Cell outer membrane</location>
        <topology evidence="1 10">Multi-pass membrane protein</topology>
    </subcellularLocation>
</comment>
<name>A0ABT2CZA4_9BURK</name>
<accession>A0ABT2CZA4</accession>
<keyword evidence="4 10" id="KW-1134">Transmembrane beta strand</keyword>
<keyword evidence="8 15" id="KW-0675">Receptor</keyword>
<evidence type="ECO:0000259" key="13">
    <source>
        <dbReference type="Pfam" id="PF00593"/>
    </source>
</evidence>
<evidence type="ECO:0000256" key="9">
    <source>
        <dbReference type="ARBA" id="ARBA00023237"/>
    </source>
</evidence>
<evidence type="ECO:0000256" key="2">
    <source>
        <dbReference type="ARBA" id="ARBA00009810"/>
    </source>
</evidence>
<dbReference type="SUPFAM" id="SSF56935">
    <property type="entry name" value="Porins"/>
    <property type="match status" value="1"/>
</dbReference>
<feature type="signal peptide" evidence="12">
    <location>
        <begin position="1"/>
        <end position="43"/>
    </location>
</feature>
<organism evidence="15 16">
    <name type="scientific">Massilia terrae</name>
    <dbReference type="NCBI Taxonomy" id="1811224"/>
    <lineage>
        <taxon>Bacteria</taxon>
        <taxon>Pseudomonadati</taxon>
        <taxon>Pseudomonadota</taxon>
        <taxon>Betaproteobacteria</taxon>
        <taxon>Burkholderiales</taxon>
        <taxon>Oxalobacteraceae</taxon>
        <taxon>Telluria group</taxon>
        <taxon>Massilia</taxon>
    </lineage>
</organism>
<evidence type="ECO:0000313" key="16">
    <source>
        <dbReference type="Proteomes" id="UP001204621"/>
    </source>
</evidence>
<dbReference type="Proteomes" id="UP001204621">
    <property type="component" value="Unassembled WGS sequence"/>
</dbReference>